<evidence type="ECO:0000313" key="5">
    <source>
        <dbReference type="Proteomes" id="UP001164693"/>
    </source>
</evidence>
<dbReference type="EMBL" id="CP097463">
    <property type="protein sequence ID" value="WAX55955.1"/>
    <property type="molecule type" value="Genomic_DNA"/>
</dbReference>
<dbReference type="InterPro" id="IPR000182">
    <property type="entry name" value="GNAT_dom"/>
</dbReference>
<evidence type="ECO:0000256" key="2">
    <source>
        <dbReference type="ARBA" id="ARBA00023315"/>
    </source>
</evidence>
<keyword evidence="1" id="KW-0808">Transferase</keyword>
<protein>
    <submittedName>
        <fullName evidence="4">GNAT family N-acetyltransferase</fullName>
    </submittedName>
</protein>
<reference evidence="4" key="1">
    <citation type="submission" date="2022-05" db="EMBL/GenBank/DDBJ databases">
        <title>Jatrophihabitans sp. SB3-54 whole genome sequence.</title>
        <authorList>
            <person name="Suh M.K."/>
            <person name="Eom M.K."/>
            <person name="Kim J.S."/>
            <person name="Kim H.S."/>
            <person name="Do H.E."/>
            <person name="Shin Y.K."/>
            <person name="Lee J.-S."/>
        </authorList>
    </citation>
    <scope>NUCLEOTIDE SEQUENCE</scope>
    <source>
        <strain evidence="4">SB3-54</strain>
    </source>
</reference>
<proteinExistence type="predicted"/>
<evidence type="ECO:0000256" key="1">
    <source>
        <dbReference type="ARBA" id="ARBA00022679"/>
    </source>
</evidence>
<dbReference type="CDD" id="cd04301">
    <property type="entry name" value="NAT_SF"/>
    <property type="match status" value="1"/>
</dbReference>
<dbReference type="Proteomes" id="UP001164693">
    <property type="component" value="Chromosome"/>
</dbReference>
<accession>A0ABY7JVC5</accession>
<dbReference type="PROSITE" id="PS51186">
    <property type="entry name" value="GNAT"/>
    <property type="match status" value="1"/>
</dbReference>
<dbReference type="RefSeq" id="WP_269442480.1">
    <property type="nucleotide sequence ID" value="NZ_CP097463.1"/>
</dbReference>
<dbReference type="InterPro" id="IPR050832">
    <property type="entry name" value="Bact_Acetyltransf"/>
</dbReference>
<dbReference type="SUPFAM" id="SSF55729">
    <property type="entry name" value="Acyl-CoA N-acyltransferases (Nat)"/>
    <property type="match status" value="1"/>
</dbReference>
<dbReference type="Pfam" id="PF00583">
    <property type="entry name" value="Acetyltransf_1"/>
    <property type="match status" value="1"/>
</dbReference>
<organism evidence="4 5">
    <name type="scientific">Jatrophihabitans cynanchi</name>
    <dbReference type="NCBI Taxonomy" id="2944128"/>
    <lineage>
        <taxon>Bacteria</taxon>
        <taxon>Bacillati</taxon>
        <taxon>Actinomycetota</taxon>
        <taxon>Actinomycetes</taxon>
        <taxon>Jatrophihabitantales</taxon>
        <taxon>Jatrophihabitantaceae</taxon>
        <taxon>Jatrophihabitans</taxon>
    </lineage>
</organism>
<name>A0ABY7JVC5_9ACTN</name>
<dbReference type="Gene3D" id="3.40.630.30">
    <property type="match status" value="1"/>
</dbReference>
<dbReference type="InterPro" id="IPR016181">
    <property type="entry name" value="Acyl_CoA_acyltransferase"/>
</dbReference>
<feature type="domain" description="N-acetyltransferase" evidence="3">
    <location>
        <begin position="1"/>
        <end position="145"/>
    </location>
</feature>
<dbReference type="PANTHER" id="PTHR43877:SF1">
    <property type="entry name" value="ACETYLTRANSFERASE"/>
    <property type="match status" value="1"/>
</dbReference>
<evidence type="ECO:0000313" key="4">
    <source>
        <dbReference type="EMBL" id="WAX55955.1"/>
    </source>
</evidence>
<dbReference type="PANTHER" id="PTHR43877">
    <property type="entry name" value="AMINOALKYLPHOSPHONATE N-ACETYLTRANSFERASE-RELATED-RELATED"/>
    <property type="match status" value="1"/>
</dbReference>
<keyword evidence="5" id="KW-1185">Reference proteome</keyword>
<sequence>MRVEVVDEALTRGLRRSVLRPNLLPGAPLPGDELTGAVHLGAIGDDGVALCTCFIYRDAPPWQPGRTDGWHLRQMATLPGYRGRGLGALVVGAAVRQARERGGALLWCNARESAIGFYLRQGFRPHGGIFVEHEIPHQRLWLELGDAPTSSMQVEAGGDA</sequence>
<gene>
    <name evidence="4" type="ORF">M6B22_15620</name>
</gene>
<keyword evidence="2" id="KW-0012">Acyltransferase</keyword>
<evidence type="ECO:0000259" key="3">
    <source>
        <dbReference type="PROSITE" id="PS51186"/>
    </source>
</evidence>